<feature type="region of interest" description="Disordered" evidence="1">
    <location>
        <begin position="1"/>
        <end position="21"/>
    </location>
</feature>
<keyword evidence="3" id="KW-1185">Reference proteome</keyword>
<gene>
    <name evidence="2" type="ORF">LTRI10_LOCUS20208</name>
</gene>
<feature type="region of interest" description="Disordered" evidence="1">
    <location>
        <begin position="34"/>
        <end position="57"/>
    </location>
</feature>
<dbReference type="EMBL" id="OZ034816">
    <property type="protein sequence ID" value="CAL1378639.1"/>
    <property type="molecule type" value="Genomic_DNA"/>
</dbReference>
<accession>A0AAV2DYM6</accession>
<sequence>MPSSSETRSSTVARPLPPLRSSHLSFRHLRLRHLRSSTSPPSSPPPQTAIRPSPALLFPPIAAAAATRPS</sequence>
<evidence type="ECO:0000256" key="1">
    <source>
        <dbReference type="SAM" id="MobiDB-lite"/>
    </source>
</evidence>
<evidence type="ECO:0000313" key="3">
    <source>
        <dbReference type="Proteomes" id="UP001497516"/>
    </source>
</evidence>
<name>A0AAV2DYM6_9ROSI</name>
<dbReference type="AlphaFoldDB" id="A0AAV2DYM6"/>
<protein>
    <submittedName>
        <fullName evidence="2">Uncharacterized protein</fullName>
    </submittedName>
</protein>
<proteinExistence type="predicted"/>
<dbReference type="Proteomes" id="UP001497516">
    <property type="component" value="Chromosome 3"/>
</dbReference>
<evidence type="ECO:0000313" key="2">
    <source>
        <dbReference type="EMBL" id="CAL1378639.1"/>
    </source>
</evidence>
<feature type="compositionally biased region" description="Polar residues" evidence="1">
    <location>
        <begin position="1"/>
        <end position="12"/>
    </location>
</feature>
<reference evidence="2 3" key="1">
    <citation type="submission" date="2024-04" db="EMBL/GenBank/DDBJ databases">
        <authorList>
            <person name="Fracassetti M."/>
        </authorList>
    </citation>
    <scope>NUCLEOTIDE SEQUENCE [LARGE SCALE GENOMIC DNA]</scope>
</reference>
<organism evidence="2 3">
    <name type="scientific">Linum trigynum</name>
    <dbReference type="NCBI Taxonomy" id="586398"/>
    <lineage>
        <taxon>Eukaryota</taxon>
        <taxon>Viridiplantae</taxon>
        <taxon>Streptophyta</taxon>
        <taxon>Embryophyta</taxon>
        <taxon>Tracheophyta</taxon>
        <taxon>Spermatophyta</taxon>
        <taxon>Magnoliopsida</taxon>
        <taxon>eudicotyledons</taxon>
        <taxon>Gunneridae</taxon>
        <taxon>Pentapetalae</taxon>
        <taxon>rosids</taxon>
        <taxon>fabids</taxon>
        <taxon>Malpighiales</taxon>
        <taxon>Linaceae</taxon>
        <taxon>Linum</taxon>
    </lineage>
</organism>